<evidence type="ECO:0000313" key="3">
    <source>
        <dbReference type="Proteomes" id="UP000003824"/>
    </source>
</evidence>
<evidence type="ECO:0000259" key="1">
    <source>
        <dbReference type="Pfam" id="PF18417"/>
    </source>
</evidence>
<feature type="domain" description="L-lysine epsilon oxidase C-terminal" evidence="1">
    <location>
        <begin position="20"/>
        <end position="44"/>
    </location>
</feature>
<reference evidence="3" key="1">
    <citation type="submission" date="2008-12" db="EMBL/GenBank/DDBJ databases">
        <title>Annotation of Streptomyces ghanaensis ATCC 14672.</title>
        <authorList>
            <consortium name="The Broad Institute Genome Sequencing Platform"/>
            <consortium name="Broad Institute Microbial Sequencing Center"/>
            <person name="Fischbach M."/>
            <person name="Ward D."/>
            <person name="Young S."/>
            <person name="Kodira C.D."/>
            <person name="Zeng Q."/>
            <person name="Koehrsen M."/>
            <person name="Godfrey P."/>
            <person name="Alvarado L."/>
            <person name="Berlin A.M."/>
            <person name="Borenstein D."/>
            <person name="Chen Z."/>
            <person name="Engels R."/>
            <person name="Freedman E."/>
            <person name="Gellesch M."/>
            <person name="Goldberg J."/>
            <person name="Griggs A."/>
            <person name="Gujja S."/>
            <person name="Heiman D.I."/>
            <person name="Hepburn T.A."/>
            <person name="Howarth C."/>
            <person name="Jen D."/>
            <person name="Larson L."/>
            <person name="Lewis B."/>
            <person name="Mehta T."/>
            <person name="Park D."/>
            <person name="Pearson M."/>
            <person name="Roberts A."/>
            <person name="Saif S."/>
            <person name="Shea T.D."/>
            <person name="Shenoy N."/>
            <person name="Sisk P."/>
            <person name="Stolte C."/>
            <person name="Sykes S.N."/>
            <person name="Walk T."/>
            <person name="White J."/>
            <person name="Yandava C."/>
            <person name="Straight P."/>
            <person name="Clardy J."/>
            <person name="Hung D."/>
            <person name="Kolter R."/>
            <person name="Mekalanos J."/>
            <person name="Walker S."/>
            <person name="Walsh C.T."/>
            <person name="Wieland B.L.C."/>
            <person name="Ilzarbe M."/>
            <person name="Galagan J."/>
            <person name="Nusbaum C."/>
            <person name="Birren B."/>
        </authorList>
    </citation>
    <scope>NUCLEOTIDE SEQUENCE [LARGE SCALE GENOMIC DNA]</scope>
    <source>
        <strain evidence="3">ATCC 14672 / DSM 40746 / JCM 4963 / KCTC 9882 / NRRL B-12104 / FH 1290</strain>
    </source>
</reference>
<name>D5ZVQ6_STRV1</name>
<organism evidence="2 3">
    <name type="scientific">Streptomyces viridosporus (strain ATCC 14672 / DSM 40746 / JCM 4963 / KCTC 9882 / NRRL B-12104 / FH 1290)</name>
    <name type="common">Streptomyces ghanaensis</name>
    <dbReference type="NCBI Taxonomy" id="566461"/>
    <lineage>
        <taxon>Bacteria</taxon>
        <taxon>Bacillati</taxon>
        <taxon>Actinomycetota</taxon>
        <taxon>Actinomycetes</taxon>
        <taxon>Kitasatosporales</taxon>
        <taxon>Streptomycetaceae</taxon>
        <taxon>Streptomyces</taxon>
    </lineage>
</organism>
<protein>
    <submittedName>
        <fullName evidence="2">Predicted protein</fullName>
    </submittedName>
</protein>
<dbReference type="AlphaFoldDB" id="D5ZVQ6"/>
<sequence>MTYIADNPAAWAAPLRLREDLSAGDVTKYMALPWQADFPACHTH</sequence>
<dbReference type="Proteomes" id="UP000003824">
    <property type="component" value="Unassembled WGS sequence"/>
</dbReference>
<dbReference type="Pfam" id="PF18417">
    <property type="entry name" value="LodA_C"/>
    <property type="match status" value="1"/>
</dbReference>
<dbReference type="RefSeq" id="WP_004979108.1">
    <property type="nucleotide sequence ID" value="NZ_DS999641.1"/>
</dbReference>
<evidence type="ECO:0000313" key="2">
    <source>
        <dbReference type="EMBL" id="EFE65051.2"/>
    </source>
</evidence>
<dbReference type="EMBL" id="DS999641">
    <property type="protein sequence ID" value="EFE65051.2"/>
    <property type="molecule type" value="Genomic_DNA"/>
</dbReference>
<accession>D5ZVQ6</accession>
<proteinExistence type="predicted"/>
<gene>
    <name evidence="2" type="ORF">SSFG_00305</name>
</gene>
<dbReference type="InterPro" id="IPR041173">
    <property type="entry name" value="LodA_C"/>
</dbReference>